<gene>
    <name evidence="3" type="ORF">ETSY1_29370</name>
</gene>
<dbReference type="InterPro" id="IPR025110">
    <property type="entry name" value="AMP-bd_C"/>
</dbReference>
<sequence length="506" mass="55344">MNTSHFTLYDMLLRNAANSANRVAVFHDQGQLTFRDLLHRVDAMATGLAGLGIGKGESICILAQNHLSYLELYGACAKLGLLAYPINWRLTAEEVHRIVERAEPCMMIIDDTTRELVAEERANNHSVPHWYIFGDTPIEGFEAFDTVYDASSPTVAERSEPDDAFAVISTAAVDVIPRGALLTQNNIVAANMQIMAVMGLCETDCNLLALPLFHVAALGSSFSTMHAGGANVLMNRFDTEAAARLIEAHKVTYITSFPPVLSNIMDKAEELNLSLDSLRHVSGLEAPDTIQRLHATTSAQFWSGFGQTETSGFVTLQRAAEKPGAAGKPGPLCQVRLVDDYDRDVPVGTPGEILVRGPMVFQGYFGLDEVTEYTFRNGWHHTGDVGRFDDEGYMYYVKRKAEKELIKPGGENVYPAEVESVIMEIDGVTGVCVFGVSDTQWGEAIKAVVETPGGASLTAQQVIDHVGSRIARFKRPRHVEFTEQLPTTDEGLVDRDGVKATWGETS</sequence>
<dbReference type="Proteomes" id="UP000019141">
    <property type="component" value="Unassembled WGS sequence"/>
</dbReference>
<dbReference type="AlphaFoldDB" id="W4LDG1"/>
<dbReference type="InterPro" id="IPR045851">
    <property type="entry name" value="AMP-bd_C_sf"/>
</dbReference>
<feature type="domain" description="AMP-dependent synthetase/ligase" evidence="1">
    <location>
        <begin position="14"/>
        <end position="365"/>
    </location>
</feature>
<dbReference type="InterPro" id="IPR042099">
    <property type="entry name" value="ANL_N_sf"/>
</dbReference>
<dbReference type="Gene3D" id="3.40.50.12780">
    <property type="entry name" value="N-terminal domain of ligase-like"/>
    <property type="match status" value="1"/>
</dbReference>
<comment type="caution">
    <text evidence="3">The sequence shown here is derived from an EMBL/GenBank/DDBJ whole genome shotgun (WGS) entry which is preliminary data.</text>
</comment>
<evidence type="ECO:0000259" key="1">
    <source>
        <dbReference type="Pfam" id="PF00501"/>
    </source>
</evidence>
<dbReference type="SUPFAM" id="SSF56801">
    <property type="entry name" value="Acetyl-CoA synthetase-like"/>
    <property type="match status" value="1"/>
</dbReference>
<dbReference type="CDD" id="cd17637">
    <property type="entry name" value="ACLS-CaiC"/>
    <property type="match status" value="1"/>
</dbReference>
<reference evidence="3 4" key="1">
    <citation type="journal article" date="2014" name="Nature">
        <title>An environmental bacterial taxon with a large and distinct metabolic repertoire.</title>
        <authorList>
            <person name="Wilson M.C."/>
            <person name="Mori T."/>
            <person name="Ruckert C."/>
            <person name="Uria A.R."/>
            <person name="Helf M.J."/>
            <person name="Takada K."/>
            <person name="Gernert C."/>
            <person name="Steffens U.A."/>
            <person name="Heycke N."/>
            <person name="Schmitt S."/>
            <person name="Rinke C."/>
            <person name="Helfrich E.J."/>
            <person name="Brachmann A.O."/>
            <person name="Gurgui C."/>
            <person name="Wakimoto T."/>
            <person name="Kracht M."/>
            <person name="Crusemann M."/>
            <person name="Hentschel U."/>
            <person name="Abe I."/>
            <person name="Matsunaga S."/>
            <person name="Kalinowski J."/>
            <person name="Takeyama H."/>
            <person name="Piel J."/>
        </authorList>
    </citation>
    <scope>NUCLEOTIDE SEQUENCE [LARGE SCALE GENOMIC DNA]</scope>
    <source>
        <strain evidence="4">TSY1</strain>
    </source>
</reference>
<dbReference type="GO" id="GO:0006631">
    <property type="term" value="P:fatty acid metabolic process"/>
    <property type="evidence" value="ECO:0007669"/>
    <property type="project" value="TreeGrafter"/>
</dbReference>
<dbReference type="Gene3D" id="3.30.300.30">
    <property type="match status" value="1"/>
</dbReference>
<dbReference type="EMBL" id="AZHW01000875">
    <property type="protein sequence ID" value="ETW95750.1"/>
    <property type="molecule type" value="Genomic_DNA"/>
</dbReference>
<proteinExistence type="predicted"/>
<evidence type="ECO:0000313" key="3">
    <source>
        <dbReference type="EMBL" id="ETW95750.1"/>
    </source>
</evidence>
<accession>W4LDG1</accession>
<name>W4LDG1_ENTF1</name>
<evidence type="ECO:0008006" key="5">
    <source>
        <dbReference type="Google" id="ProtNLM"/>
    </source>
</evidence>
<evidence type="ECO:0000259" key="2">
    <source>
        <dbReference type="Pfam" id="PF13193"/>
    </source>
</evidence>
<dbReference type="HOGENOM" id="CLU_000022_59_0_7"/>
<keyword evidence="4" id="KW-1185">Reference proteome</keyword>
<organism evidence="3 4">
    <name type="scientific">Entotheonella factor</name>
    <dbReference type="NCBI Taxonomy" id="1429438"/>
    <lineage>
        <taxon>Bacteria</taxon>
        <taxon>Pseudomonadati</taxon>
        <taxon>Nitrospinota/Tectimicrobiota group</taxon>
        <taxon>Candidatus Tectimicrobiota</taxon>
        <taxon>Candidatus Entotheonellia</taxon>
        <taxon>Candidatus Entotheonellales</taxon>
        <taxon>Candidatus Entotheonellaceae</taxon>
        <taxon>Candidatus Entotheonella</taxon>
    </lineage>
</organism>
<dbReference type="PANTHER" id="PTHR43201">
    <property type="entry name" value="ACYL-COA SYNTHETASE"/>
    <property type="match status" value="1"/>
</dbReference>
<dbReference type="PANTHER" id="PTHR43201:SF32">
    <property type="entry name" value="2-SUCCINYLBENZOATE--COA LIGASE, CHLOROPLASTIC_PEROXISOMAL"/>
    <property type="match status" value="1"/>
</dbReference>
<protein>
    <recommendedName>
        <fullName evidence="5">AMP-dependent synthetase</fullName>
    </recommendedName>
</protein>
<dbReference type="Pfam" id="PF00501">
    <property type="entry name" value="AMP-binding"/>
    <property type="match status" value="1"/>
</dbReference>
<dbReference type="InterPro" id="IPR000873">
    <property type="entry name" value="AMP-dep_synth/lig_dom"/>
</dbReference>
<dbReference type="GO" id="GO:0031956">
    <property type="term" value="F:medium-chain fatty acid-CoA ligase activity"/>
    <property type="evidence" value="ECO:0007669"/>
    <property type="project" value="TreeGrafter"/>
</dbReference>
<dbReference type="PATRIC" id="fig|1429438.4.peg.5595"/>
<evidence type="ECO:0000313" key="4">
    <source>
        <dbReference type="Proteomes" id="UP000019141"/>
    </source>
</evidence>
<dbReference type="Pfam" id="PF13193">
    <property type="entry name" value="AMP-binding_C"/>
    <property type="match status" value="1"/>
</dbReference>
<feature type="domain" description="AMP-binding enzyme C-terminal" evidence="2">
    <location>
        <begin position="417"/>
        <end position="491"/>
    </location>
</feature>